<dbReference type="InParanoid" id="B4JYQ5"/>
<feature type="transmembrane region" description="Helical" evidence="6">
    <location>
        <begin position="192"/>
        <end position="214"/>
    </location>
</feature>
<dbReference type="GO" id="GO:0016020">
    <property type="term" value="C:membrane"/>
    <property type="evidence" value="ECO:0007669"/>
    <property type="project" value="UniProtKB-SubCell"/>
</dbReference>
<dbReference type="Gene3D" id="1.20.1250.20">
    <property type="entry name" value="MFS general substrate transporter like domains"/>
    <property type="match status" value="2"/>
</dbReference>
<feature type="compositionally biased region" description="Basic and acidic residues" evidence="5">
    <location>
        <begin position="260"/>
        <end position="277"/>
    </location>
</feature>
<comment type="subcellular location">
    <subcellularLocation>
        <location evidence="1">Membrane</location>
        <topology evidence="1">Multi-pass membrane protein</topology>
    </subcellularLocation>
</comment>
<feature type="transmembrane region" description="Helical" evidence="6">
    <location>
        <begin position="457"/>
        <end position="475"/>
    </location>
</feature>
<keyword evidence="4 6" id="KW-0472">Membrane</keyword>
<protein>
    <submittedName>
        <fullName evidence="7">GH14344</fullName>
    </submittedName>
</protein>
<dbReference type="EMBL" id="CH916377">
    <property type="protein sequence ID" value="EDV90817.1"/>
    <property type="molecule type" value="Genomic_DNA"/>
</dbReference>
<feature type="compositionally biased region" description="Basic and acidic residues" evidence="5">
    <location>
        <begin position="334"/>
        <end position="354"/>
    </location>
</feature>
<feature type="region of interest" description="Disordered" evidence="5">
    <location>
        <begin position="334"/>
        <end position="364"/>
    </location>
</feature>
<sequence length="590" mass="65973">MIEKSAISNAVDKLKSLPVHKLFYMFYIEPVVFMLIFSHMLSGTVMRNQIIFQACTVAFHYNESDCSQLDNKNASSEIHAIETEVQSYVTDMFLTRTLMESIVPAICGLFIGSWSDRYGRKPLLVVSMIGFSGSAVTSTIICALSSYNDINPWWYTLAAVPHSLLGGMCVFAVAGFCFISDVTDIKTRPYRMIAIELLMFFAVSSGSLLSSYVYAATSAAVTQGISAACVILATVFIICYMPESLHIRLAQDAKDARDAKDAMEIAEKPEKPEKPENDMPITACDLQVKAMSIDCPPNMVNDDQKLMEKVVLDVTEKDGKDNGGMFGYKINEEQQEKAKKEPTKLPDPLTKDTKQPTAEPEPELESEKISIFSLTHLKDMFVTCCKPREHNAREIIWLVTLAMFMTMFVTDGVMTVMYLFVRQKFHWSVREFTFFETTSKMVPMMGALIGFLMLRKIFGLSVVTLALLSLLSEILSNLTKGFASQPWHMYLSVALGVFHSIGGPMCRTIVSNIVPASDLGKIFSIKNVLQSFAPFVAAPLYTMIYQHTLSVFPGLFNFLSAALFFVAFVAIGFVLRIKFVHKQHYAKLLK</sequence>
<dbReference type="Pfam" id="PF07690">
    <property type="entry name" value="MFS_1"/>
    <property type="match status" value="1"/>
</dbReference>
<keyword evidence="8" id="KW-1185">Reference proteome</keyword>
<feature type="transmembrane region" description="Helical" evidence="6">
    <location>
        <begin position="527"/>
        <end position="545"/>
    </location>
</feature>
<dbReference type="PANTHER" id="PTHR23507:SF39">
    <property type="entry name" value="GH23453P-RELATED"/>
    <property type="match status" value="1"/>
</dbReference>
<dbReference type="InterPro" id="IPR011701">
    <property type="entry name" value="MFS"/>
</dbReference>
<gene>
    <name evidence="7" type="primary">Dgri\GH14344</name>
    <name evidence="7" type="ORF">Dgri_GH14344</name>
</gene>
<dbReference type="STRING" id="7222.B4JYQ5"/>
<evidence type="ECO:0000256" key="5">
    <source>
        <dbReference type="SAM" id="MobiDB-lite"/>
    </source>
</evidence>
<dbReference type="PhylomeDB" id="B4JYQ5"/>
<dbReference type="OrthoDB" id="430300at2759"/>
<feature type="transmembrane region" description="Helical" evidence="6">
    <location>
        <begin position="22"/>
        <end position="41"/>
    </location>
</feature>
<name>B4JYQ5_DROGR</name>
<proteinExistence type="predicted"/>
<dbReference type="HOGENOM" id="CLU_028365_4_1_1"/>
<evidence type="ECO:0000256" key="3">
    <source>
        <dbReference type="ARBA" id="ARBA00022989"/>
    </source>
</evidence>
<evidence type="ECO:0000256" key="1">
    <source>
        <dbReference type="ARBA" id="ARBA00004141"/>
    </source>
</evidence>
<dbReference type="CDD" id="cd17386">
    <property type="entry name" value="MFS_SLC46"/>
    <property type="match status" value="1"/>
</dbReference>
<feature type="transmembrane region" description="Helical" evidence="6">
    <location>
        <begin position="551"/>
        <end position="575"/>
    </location>
</feature>
<feature type="transmembrane region" description="Helical" evidence="6">
    <location>
        <begin position="123"/>
        <end position="147"/>
    </location>
</feature>
<evidence type="ECO:0000313" key="7">
    <source>
        <dbReference type="EMBL" id="EDV90817.1"/>
    </source>
</evidence>
<evidence type="ECO:0000256" key="6">
    <source>
        <dbReference type="SAM" id="Phobius"/>
    </source>
</evidence>
<dbReference type="eggNOG" id="KOG2816">
    <property type="taxonomic scope" value="Eukaryota"/>
</dbReference>
<reference evidence="7 8" key="1">
    <citation type="journal article" date="2007" name="Nature">
        <title>Evolution of genes and genomes on the Drosophila phylogeny.</title>
        <authorList>
            <consortium name="Drosophila 12 Genomes Consortium"/>
            <person name="Clark A.G."/>
            <person name="Eisen M.B."/>
            <person name="Smith D.R."/>
            <person name="Bergman C.M."/>
            <person name="Oliver B."/>
            <person name="Markow T.A."/>
            <person name="Kaufman T.C."/>
            <person name="Kellis M."/>
            <person name="Gelbart W."/>
            <person name="Iyer V.N."/>
            <person name="Pollard D.A."/>
            <person name="Sackton T.B."/>
            <person name="Larracuente A.M."/>
            <person name="Singh N.D."/>
            <person name="Abad J.P."/>
            <person name="Abt D.N."/>
            <person name="Adryan B."/>
            <person name="Aguade M."/>
            <person name="Akashi H."/>
            <person name="Anderson W.W."/>
            <person name="Aquadro C.F."/>
            <person name="Ardell D.H."/>
            <person name="Arguello R."/>
            <person name="Artieri C.G."/>
            <person name="Barbash D.A."/>
            <person name="Barker D."/>
            <person name="Barsanti P."/>
            <person name="Batterham P."/>
            <person name="Batzoglou S."/>
            <person name="Begun D."/>
            <person name="Bhutkar A."/>
            <person name="Blanco E."/>
            <person name="Bosak S.A."/>
            <person name="Bradley R.K."/>
            <person name="Brand A.D."/>
            <person name="Brent M.R."/>
            <person name="Brooks A.N."/>
            <person name="Brown R.H."/>
            <person name="Butlin R.K."/>
            <person name="Caggese C."/>
            <person name="Calvi B.R."/>
            <person name="Bernardo de Carvalho A."/>
            <person name="Caspi A."/>
            <person name="Castrezana S."/>
            <person name="Celniker S.E."/>
            <person name="Chang J.L."/>
            <person name="Chapple C."/>
            <person name="Chatterji S."/>
            <person name="Chinwalla A."/>
            <person name="Civetta A."/>
            <person name="Clifton S.W."/>
            <person name="Comeron J.M."/>
            <person name="Costello J.C."/>
            <person name="Coyne J.A."/>
            <person name="Daub J."/>
            <person name="David R.G."/>
            <person name="Delcher A.L."/>
            <person name="Delehaunty K."/>
            <person name="Do C.B."/>
            <person name="Ebling H."/>
            <person name="Edwards K."/>
            <person name="Eickbush T."/>
            <person name="Evans J.D."/>
            <person name="Filipski A."/>
            <person name="Findeiss S."/>
            <person name="Freyhult E."/>
            <person name="Fulton L."/>
            <person name="Fulton R."/>
            <person name="Garcia A.C."/>
            <person name="Gardiner A."/>
            <person name="Garfield D.A."/>
            <person name="Garvin B.E."/>
            <person name="Gibson G."/>
            <person name="Gilbert D."/>
            <person name="Gnerre S."/>
            <person name="Godfrey J."/>
            <person name="Good R."/>
            <person name="Gotea V."/>
            <person name="Gravely B."/>
            <person name="Greenberg A.J."/>
            <person name="Griffiths-Jones S."/>
            <person name="Gross S."/>
            <person name="Guigo R."/>
            <person name="Gustafson E.A."/>
            <person name="Haerty W."/>
            <person name="Hahn M.W."/>
            <person name="Halligan D.L."/>
            <person name="Halpern A.L."/>
            <person name="Halter G.M."/>
            <person name="Han M.V."/>
            <person name="Heger A."/>
            <person name="Hillier L."/>
            <person name="Hinrichs A.S."/>
            <person name="Holmes I."/>
            <person name="Hoskins R.A."/>
            <person name="Hubisz M.J."/>
            <person name="Hultmark D."/>
            <person name="Huntley M.A."/>
            <person name="Jaffe D.B."/>
            <person name="Jagadeeshan S."/>
            <person name="Jeck W.R."/>
            <person name="Johnson J."/>
            <person name="Jones C.D."/>
            <person name="Jordan W.C."/>
            <person name="Karpen G.H."/>
            <person name="Kataoka E."/>
            <person name="Keightley P.D."/>
            <person name="Kheradpour P."/>
            <person name="Kirkness E.F."/>
            <person name="Koerich L.B."/>
            <person name="Kristiansen K."/>
            <person name="Kudrna D."/>
            <person name="Kulathinal R.J."/>
            <person name="Kumar S."/>
            <person name="Kwok R."/>
            <person name="Lander E."/>
            <person name="Langley C.H."/>
            <person name="Lapoint R."/>
            <person name="Lazzaro B.P."/>
            <person name="Lee S.J."/>
            <person name="Levesque L."/>
            <person name="Li R."/>
            <person name="Lin C.F."/>
            <person name="Lin M.F."/>
            <person name="Lindblad-Toh K."/>
            <person name="Llopart A."/>
            <person name="Long M."/>
            <person name="Low L."/>
            <person name="Lozovsky E."/>
            <person name="Lu J."/>
            <person name="Luo M."/>
            <person name="Machado C.A."/>
            <person name="Makalowski W."/>
            <person name="Marzo M."/>
            <person name="Matsuda M."/>
            <person name="Matzkin L."/>
            <person name="McAllister B."/>
            <person name="McBride C.S."/>
            <person name="McKernan B."/>
            <person name="McKernan K."/>
            <person name="Mendez-Lago M."/>
            <person name="Minx P."/>
            <person name="Mollenhauer M.U."/>
            <person name="Montooth K."/>
            <person name="Mount S.M."/>
            <person name="Mu X."/>
            <person name="Myers E."/>
            <person name="Negre B."/>
            <person name="Newfeld S."/>
            <person name="Nielsen R."/>
            <person name="Noor M.A."/>
            <person name="O'Grady P."/>
            <person name="Pachter L."/>
            <person name="Papaceit M."/>
            <person name="Parisi M.J."/>
            <person name="Parisi M."/>
            <person name="Parts L."/>
            <person name="Pedersen J.S."/>
            <person name="Pesole G."/>
            <person name="Phillippy A.M."/>
            <person name="Ponting C.P."/>
            <person name="Pop M."/>
            <person name="Porcelli D."/>
            <person name="Powell J.R."/>
            <person name="Prohaska S."/>
            <person name="Pruitt K."/>
            <person name="Puig M."/>
            <person name="Quesneville H."/>
            <person name="Ram K.R."/>
            <person name="Rand D."/>
            <person name="Rasmussen M.D."/>
            <person name="Reed L.K."/>
            <person name="Reenan R."/>
            <person name="Reily A."/>
            <person name="Remington K.A."/>
            <person name="Rieger T.T."/>
            <person name="Ritchie M.G."/>
            <person name="Robin C."/>
            <person name="Rogers Y.H."/>
            <person name="Rohde C."/>
            <person name="Rozas J."/>
            <person name="Rubenfield M.J."/>
            <person name="Ruiz A."/>
            <person name="Russo S."/>
            <person name="Salzberg S.L."/>
            <person name="Sanchez-Gracia A."/>
            <person name="Saranga D.J."/>
            <person name="Sato H."/>
            <person name="Schaeffer S.W."/>
            <person name="Schatz M.C."/>
            <person name="Schlenke T."/>
            <person name="Schwartz R."/>
            <person name="Segarra C."/>
            <person name="Singh R.S."/>
            <person name="Sirot L."/>
            <person name="Sirota M."/>
            <person name="Sisneros N.B."/>
            <person name="Smith C.D."/>
            <person name="Smith T.F."/>
            <person name="Spieth J."/>
            <person name="Stage D.E."/>
            <person name="Stark A."/>
            <person name="Stephan W."/>
            <person name="Strausberg R.L."/>
            <person name="Strempel S."/>
            <person name="Sturgill D."/>
            <person name="Sutton G."/>
            <person name="Sutton G.G."/>
            <person name="Tao W."/>
            <person name="Teichmann S."/>
            <person name="Tobari Y.N."/>
            <person name="Tomimura Y."/>
            <person name="Tsolas J.M."/>
            <person name="Valente V.L."/>
            <person name="Venter E."/>
            <person name="Venter J.C."/>
            <person name="Vicario S."/>
            <person name="Vieira F.G."/>
            <person name="Vilella A.J."/>
            <person name="Villasante A."/>
            <person name="Walenz B."/>
            <person name="Wang J."/>
            <person name="Wasserman M."/>
            <person name="Watts T."/>
            <person name="Wilson D."/>
            <person name="Wilson R.K."/>
            <person name="Wing R.A."/>
            <person name="Wolfner M.F."/>
            <person name="Wong A."/>
            <person name="Wong G.K."/>
            <person name="Wu C.I."/>
            <person name="Wu G."/>
            <person name="Yamamoto D."/>
            <person name="Yang H.P."/>
            <person name="Yang S.P."/>
            <person name="Yorke J.A."/>
            <person name="Yoshida K."/>
            <person name="Zdobnov E."/>
            <person name="Zhang P."/>
            <person name="Zhang Y."/>
            <person name="Zimin A.V."/>
            <person name="Baldwin J."/>
            <person name="Abdouelleil A."/>
            <person name="Abdulkadir J."/>
            <person name="Abebe A."/>
            <person name="Abera B."/>
            <person name="Abreu J."/>
            <person name="Acer S.C."/>
            <person name="Aftuck L."/>
            <person name="Alexander A."/>
            <person name="An P."/>
            <person name="Anderson E."/>
            <person name="Anderson S."/>
            <person name="Arachi H."/>
            <person name="Azer M."/>
            <person name="Bachantsang P."/>
            <person name="Barry A."/>
            <person name="Bayul T."/>
            <person name="Berlin A."/>
            <person name="Bessette D."/>
            <person name="Bloom T."/>
            <person name="Blye J."/>
            <person name="Boguslavskiy L."/>
            <person name="Bonnet C."/>
            <person name="Boukhgalter B."/>
            <person name="Bourzgui I."/>
            <person name="Brown A."/>
            <person name="Cahill P."/>
            <person name="Channer S."/>
            <person name="Cheshatsang Y."/>
            <person name="Chuda L."/>
            <person name="Citroen M."/>
            <person name="Collymore A."/>
            <person name="Cooke P."/>
            <person name="Costello M."/>
            <person name="D'Aco K."/>
            <person name="Daza R."/>
            <person name="De Haan G."/>
            <person name="DeGray S."/>
            <person name="DeMaso C."/>
            <person name="Dhargay N."/>
            <person name="Dooley K."/>
            <person name="Dooley E."/>
            <person name="Doricent M."/>
            <person name="Dorje P."/>
            <person name="Dorjee K."/>
            <person name="Dupes A."/>
            <person name="Elong R."/>
            <person name="Falk J."/>
            <person name="Farina A."/>
            <person name="Faro S."/>
            <person name="Ferguson D."/>
            <person name="Fisher S."/>
            <person name="Foley C.D."/>
            <person name="Franke A."/>
            <person name="Friedrich D."/>
            <person name="Gadbois L."/>
            <person name="Gearin G."/>
            <person name="Gearin C.R."/>
            <person name="Giannoukos G."/>
            <person name="Goode T."/>
            <person name="Graham J."/>
            <person name="Grandbois E."/>
            <person name="Grewal S."/>
            <person name="Gyaltsen K."/>
            <person name="Hafez N."/>
            <person name="Hagos B."/>
            <person name="Hall J."/>
            <person name="Henson C."/>
            <person name="Hollinger A."/>
            <person name="Honan T."/>
            <person name="Huard M.D."/>
            <person name="Hughes L."/>
            <person name="Hurhula B."/>
            <person name="Husby M.E."/>
            <person name="Kamat A."/>
            <person name="Kanga B."/>
            <person name="Kashin S."/>
            <person name="Khazanovich D."/>
            <person name="Kisner P."/>
            <person name="Lance K."/>
            <person name="Lara M."/>
            <person name="Lee W."/>
            <person name="Lennon N."/>
            <person name="Letendre F."/>
            <person name="LeVine R."/>
            <person name="Lipovsky A."/>
            <person name="Liu X."/>
            <person name="Liu J."/>
            <person name="Liu S."/>
            <person name="Lokyitsang T."/>
            <person name="Lokyitsang Y."/>
            <person name="Lubonja R."/>
            <person name="Lui A."/>
            <person name="MacDonald P."/>
            <person name="Magnisalis V."/>
            <person name="Maru K."/>
            <person name="Matthews C."/>
            <person name="McCusker W."/>
            <person name="McDonough S."/>
            <person name="Mehta T."/>
            <person name="Meldrim J."/>
            <person name="Meneus L."/>
            <person name="Mihai O."/>
            <person name="Mihalev A."/>
            <person name="Mihova T."/>
            <person name="Mittelman R."/>
            <person name="Mlenga V."/>
            <person name="Montmayeur A."/>
            <person name="Mulrain L."/>
            <person name="Navidi A."/>
            <person name="Naylor J."/>
            <person name="Negash T."/>
            <person name="Nguyen T."/>
            <person name="Nguyen N."/>
            <person name="Nicol R."/>
            <person name="Norbu C."/>
            <person name="Norbu N."/>
            <person name="Novod N."/>
            <person name="O'Neill B."/>
            <person name="Osman S."/>
            <person name="Markiewicz E."/>
            <person name="Oyono O.L."/>
            <person name="Patti C."/>
            <person name="Phunkhang P."/>
            <person name="Pierre F."/>
            <person name="Priest M."/>
            <person name="Raghuraman S."/>
            <person name="Rege F."/>
            <person name="Reyes R."/>
            <person name="Rise C."/>
            <person name="Rogov P."/>
            <person name="Ross K."/>
            <person name="Ryan E."/>
            <person name="Settipalli S."/>
            <person name="Shea T."/>
            <person name="Sherpa N."/>
            <person name="Shi L."/>
            <person name="Shih D."/>
            <person name="Sparrow T."/>
            <person name="Spaulding J."/>
            <person name="Stalker J."/>
            <person name="Stange-Thomann N."/>
            <person name="Stavropoulos S."/>
            <person name="Stone C."/>
            <person name="Strader C."/>
            <person name="Tesfaye S."/>
            <person name="Thomson T."/>
            <person name="Thoulutsang Y."/>
            <person name="Thoulutsang D."/>
            <person name="Topham K."/>
            <person name="Topping I."/>
            <person name="Tsamla T."/>
            <person name="Vassiliev H."/>
            <person name="Vo A."/>
            <person name="Wangchuk T."/>
            <person name="Wangdi T."/>
            <person name="Weiand M."/>
            <person name="Wilkinson J."/>
            <person name="Wilson A."/>
            <person name="Yadav S."/>
            <person name="Young G."/>
            <person name="Yu Q."/>
            <person name="Zembek L."/>
            <person name="Zhong D."/>
            <person name="Zimmer A."/>
            <person name="Zwirko Z."/>
            <person name="Jaffe D.B."/>
            <person name="Alvarez P."/>
            <person name="Brockman W."/>
            <person name="Butler J."/>
            <person name="Chin C."/>
            <person name="Gnerre S."/>
            <person name="Grabherr M."/>
            <person name="Kleber M."/>
            <person name="Mauceli E."/>
            <person name="MacCallum I."/>
        </authorList>
    </citation>
    <scope>NUCLEOTIDE SEQUENCE [LARGE SCALE GENOMIC DNA]</scope>
    <source>
        <strain evidence="8">Tucson 15287-2541.00</strain>
    </source>
</reference>
<dbReference type="KEGG" id="dgr:6569799"/>
<organism evidence="8">
    <name type="scientific">Drosophila grimshawi</name>
    <name type="common">Hawaiian fruit fly</name>
    <name type="synonym">Idiomyia grimshawi</name>
    <dbReference type="NCBI Taxonomy" id="7222"/>
    <lineage>
        <taxon>Eukaryota</taxon>
        <taxon>Metazoa</taxon>
        <taxon>Ecdysozoa</taxon>
        <taxon>Arthropoda</taxon>
        <taxon>Hexapoda</taxon>
        <taxon>Insecta</taxon>
        <taxon>Pterygota</taxon>
        <taxon>Neoptera</taxon>
        <taxon>Endopterygota</taxon>
        <taxon>Diptera</taxon>
        <taxon>Brachycera</taxon>
        <taxon>Muscomorpha</taxon>
        <taxon>Ephydroidea</taxon>
        <taxon>Drosophilidae</taxon>
        <taxon>Drosophila</taxon>
        <taxon>Hawaiian Drosophila</taxon>
    </lineage>
</organism>
<dbReference type="OMA" id="NAREIIW"/>
<keyword evidence="3 6" id="KW-1133">Transmembrane helix</keyword>
<feature type="transmembrane region" description="Helical" evidence="6">
    <location>
        <begin position="432"/>
        <end position="452"/>
    </location>
</feature>
<dbReference type="PANTHER" id="PTHR23507">
    <property type="entry name" value="ZGC:174356"/>
    <property type="match status" value="1"/>
</dbReference>
<dbReference type="Proteomes" id="UP000001070">
    <property type="component" value="Unassembled WGS sequence"/>
</dbReference>
<evidence type="ECO:0000313" key="8">
    <source>
        <dbReference type="Proteomes" id="UP000001070"/>
    </source>
</evidence>
<accession>B4JYQ5</accession>
<dbReference type="InterPro" id="IPR036259">
    <property type="entry name" value="MFS_trans_sf"/>
</dbReference>
<feature type="transmembrane region" description="Helical" evidence="6">
    <location>
        <begin position="395"/>
        <end position="420"/>
    </location>
</feature>
<evidence type="ECO:0000256" key="4">
    <source>
        <dbReference type="ARBA" id="ARBA00023136"/>
    </source>
</evidence>
<feature type="region of interest" description="Disordered" evidence="5">
    <location>
        <begin position="260"/>
        <end position="279"/>
    </location>
</feature>
<feature type="transmembrane region" description="Helical" evidence="6">
    <location>
        <begin position="487"/>
        <end position="506"/>
    </location>
</feature>
<dbReference type="SUPFAM" id="SSF103473">
    <property type="entry name" value="MFS general substrate transporter"/>
    <property type="match status" value="1"/>
</dbReference>
<feature type="transmembrane region" description="Helical" evidence="6">
    <location>
        <begin position="153"/>
        <end position="180"/>
    </location>
</feature>
<dbReference type="AlphaFoldDB" id="B4JYQ5"/>
<dbReference type="GO" id="GO:0022857">
    <property type="term" value="F:transmembrane transporter activity"/>
    <property type="evidence" value="ECO:0007669"/>
    <property type="project" value="InterPro"/>
</dbReference>
<evidence type="ECO:0000256" key="2">
    <source>
        <dbReference type="ARBA" id="ARBA00022692"/>
    </source>
</evidence>
<feature type="transmembrane region" description="Helical" evidence="6">
    <location>
        <begin position="220"/>
        <end position="241"/>
    </location>
</feature>
<keyword evidence="2 6" id="KW-0812">Transmembrane</keyword>